<dbReference type="EMBL" id="MF448555">
    <property type="protein sequence ID" value="ASZ71140.1"/>
    <property type="molecule type" value="Genomic_DNA"/>
</dbReference>
<sequence length="135" mass="15884">MLEYTSRKMAFLMITDEFIKVASEKVKKLAGLIKRKNSRKTILGISFMKSNYKSLRAEEKASKHYARGVRKLSKELEEMNETKYRAGPNECLYGLINDLWNYWDDGYILPMLKYNIEITRQGDVFIVERGENERS</sequence>
<dbReference type="Proteomes" id="UP000256680">
    <property type="component" value="Segment"/>
</dbReference>
<name>A0A343JNR7_9CAUD</name>
<evidence type="ECO:0000313" key="2">
    <source>
        <dbReference type="EMBL" id="ASZ71140.1"/>
    </source>
</evidence>
<dbReference type="InterPro" id="IPR055836">
    <property type="entry name" value="DUF7413"/>
</dbReference>
<evidence type="ECO:0000259" key="1">
    <source>
        <dbReference type="Pfam" id="PF24185"/>
    </source>
</evidence>
<proteinExistence type="predicted"/>
<protein>
    <recommendedName>
        <fullName evidence="1">DUF7413 domain-containing protein</fullName>
    </recommendedName>
</protein>
<reference evidence="2 3" key="1">
    <citation type="submission" date="2017-07" db="EMBL/GenBank/DDBJ databases">
        <title>Comparative genome analysis of lactococcal phages belonging to the virulent 936 group.</title>
        <authorList>
            <person name="Oliveira J."/>
        </authorList>
    </citation>
    <scope>NUCLEOTIDE SEQUENCE [LARGE SCALE GENOMIC DNA]</scope>
</reference>
<keyword evidence="3" id="KW-1185">Reference proteome</keyword>
<feature type="domain" description="DUF7413" evidence="1">
    <location>
        <begin position="9"/>
        <end position="134"/>
    </location>
</feature>
<gene>
    <name evidence="2" type="ORF">16802_39</name>
</gene>
<evidence type="ECO:0000313" key="3">
    <source>
        <dbReference type="Proteomes" id="UP000256680"/>
    </source>
</evidence>
<accession>A0A343JNR7</accession>
<dbReference type="Pfam" id="PF24185">
    <property type="entry name" value="DUF7413"/>
    <property type="match status" value="1"/>
</dbReference>
<organism evidence="2 3">
    <name type="scientific">Lactococcus phage 16802</name>
    <dbReference type="NCBI Taxonomy" id="2029659"/>
    <lineage>
        <taxon>Viruses</taxon>
        <taxon>Duplodnaviria</taxon>
        <taxon>Heunggongvirae</taxon>
        <taxon>Uroviricota</taxon>
        <taxon>Caudoviricetes</taxon>
        <taxon>Skunavirus</taxon>
        <taxon>Skunavirus sv16802</taxon>
    </lineage>
</organism>